<evidence type="ECO:0000313" key="1">
    <source>
        <dbReference type="EMBL" id="MFC4599457.1"/>
    </source>
</evidence>
<name>A0ABV9FCQ4_9BACL</name>
<comment type="caution">
    <text evidence="1">The sequence shown here is derived from an EMBL/GenBank/DDBJ whole genome shotgun (WGS) entry which is preliminary data.</text>
</comment>
<protein>
    <submittedName>
        <fullName evidence="1">Uncharacterized protein</fullName>
    </submittedName>
</protein>
<organism evidence="1 2">
    <name type="scientific">Cohnella hongkongensis</name>
    <dbReference type="NCBI Taxonomy" id="178337"/>
    <lineage>
        <taxon>Bacteria</taxon>
        <taxon>Bacillati</taxon>
        <taxon>Bacillota</taxon>
        <taxon>Bacilli</taxon>
        <taxon>Bacillales</taxon>
        <taxon>Paenibacillaceae</taxon>
        <taxon>Cohnella</taxon>
    </lineage>
</organism>
<dbReference type="EMBL" id="JBHSEP010000009">
    <property type="protein sequence ID" value="MFC4599457.1"/>
    <property type="molecule type" value="Genomic_DNA"/>
</dbReference>
<sequence length="237" mass="26931">MVMRNGKAGWLMLVCFFVLLGCQSPPFSIGKGTAHSKTVLYDVSPDIERACLRIVNQIEAYVFEHGEIDKSSIKNELSELAETVRPDEFEPKTYSDDDVRAVNRTIRLAEDALSEDWNSFFDTYASLKSYFPLTQPEFEHDSDKMADSIIYDLYLKSFYPRQALYLSEAGAEKFADAVQEIKQSSTIEIGETIVSEEDGRRVKVTYRFVGEQFSDQATVIGLSTVNQTIFLRASCRY</sequence>
<dbReference type="PROSITE" id="PS51257">
    <property type="entry name" value="PROKAR_LIPOPROTEIN"/>
    <property type="match status" value="1"/>
</dbReference>
<proteinExistence type="predicted"/>
<dbReference type="Proteomes" id="UP001596028">
    <property type="component" value="Unassembled WGS sequence"/>
</dbReference>
<keyword evidence="2" id="KW-1185">Reference proteome</keyword>
<dbReference type="RefSeq" id="WP_378097263.1">
    <property type="nucleotide sequence ID" value="NZ_JBHSEP010000009.1"/>
</dbReference>
<evidence type="ECO:0000313" key="2">
    <source>
        <dbReference type="Proteomes" id="UP001596028"/>
    </source>
</evidence>
<accession>A0ABV9FCQ4</accession>
<reference evidence="2" key="1">
    <citation type="journal article" date="2019" name="Int. J. Syst. Evol. Microbiol.">
        <title>The Global Catalogue of Microorganisms (GCM) 10K type strain sequencing project: providing services to taxonomists for standard genome sequencing and annotation.</title>
        <authorList>
            <consortium name="The Broad Institute Genomics Platform"/>
            <consortium name="The Broad Institute Genome Sequencing Center for Infectious Disease"/>
            <person name="Wu L."/>
            <person name="Ma J."/>
        </authorList>
    </citation>
    <scope>NUCLEOTIDE SEQUENCE [LARGE SCALE GENOMIC DNA]</scope>
    <source>
        <strain evidence="2">CCUG 49571</strain>
    </source>
</reference>
<gene>
    <name evidence="1" type="ORF">ACFO3S_14500</name>
</gene>